<dbReference type="Proteomes" id="UP000265618">
    <property type="component" value="Unassembled WGS sequence"/>
</dbReference>
<comment type="caution">
    <text evidence="2">The sequence shown here is derived from an EMBL/GenBank/DDBJ whole genome shotgun (WGS) entry which is preliminary data.</text>
</comment>
<dbReference type="EMBL" id="BDIP01007342">
    <property type="protein sequence ID" value="GCA64473.1"/>
    <property type="molecule type" value="Genomic_DNA"/>
</dbReference>
<protein>
    <submittedName>
        <fullName evidence="2">Uncharacterized protein</fullName>
    </submittedName>
</protein>
<proteinExistence type="predicted"/>
<name>A0A391P2M4_9EUKA</name>
<feature type="compositionally biased region" description="Polar residues" evidence="1">
    <location>
        <begin position="59"/>
        <end position="75"/>
    </location>
</feature>
<gene>
    <name evidence="2" type="ORF">KIPB_014373</name>
</gene>
<evidence type="ECO:0000313" key="2">
    <source>
        <dbReference type="EMBL" id="GCA64473.1"/>
    </source>
</evidence>
<evidence type="ECO:0000313" key="3">
    <source>
        <dbReference type="Proteomes" id="UP000265618"/>
    </source>
</evidence>
<evidence type="ECO:0000256" key="1">
    <source>
        <dbReference type="SAM" id="MobiDB-lite"/>
    </source>
</evidence>
<feature type="region of interest" description="Disordered" evidence="1">
    <location>
        <begin position="1"/>
        <end position="75"/>
    </location>
</feature>
<reference evidence="2 3" key="1">
    <citation type="journal article" date="2018" name="PLoS ONE">
        <title>The draft genome of Kipferlia bialata reveals reductive genome evolution in fornicate parasites.</title>
        <authorList>
            <person name="Tanifuji G."/>
            <person name="Takabayashi S."/>
            <person name="Kume K."/>
            <person name="Takagi M."/>
            <person name="Nakayama T."/>
            <person name="Kamikawa R."/>
            <person name="Inagaki Y."/>
            <person name="Hashimoto T."/>
        </authorList>
    </citation>
    <scope>NUCLEOTIDE SEQUENCE [LARGE SCALE GENOMIC DNA]</scope>
    <source>
        <strain evidence="2">NY0173</strain>
    </source>
</reference>
<dbReference type="AlphaFoldDB" id="A0A391P2M4"/>
<sequence>MAFPFFGGDDKKEKEKKQKQRRAEEGRERERRANNYTLPALHPTSYSRDATGCVVPAGTPSSGQPTPGAASTTAGGYSMTEVSGIDVNAGPIDPMASYRGTLYPAMLIHLPHTLCRVVYPRVRVYS</sequence>
<feature type="compositionally biased region" description="Basic and acidic residues" evidence="1">
    <location>
        <begin position="8"/>
        <end position="33"/>
    </location>
</feature>
<keyword evidence="3" id="KW-1185">Reference proteome</keyword>
<accession>A0A391P2M4</accession>
<organism evidence="2 3">
    <name type="scientific">Kipferlia bialata</name>
    <dbReference type="NCBI Taxonomy" id="797122"/>
    <lineage>
        <taxon>Eukaryota</taxon>
        <taxon>Metamonada</taxon>
        <taxon>Carpediemonas-like organisms</taxon>
        <taxon>Kipferlia</taxon>
    </lineage>
</organism>